<dbReference type="PRINTS" id="PR00633">
    <property type="entry name" value="RCCNDNSATION"/>
</dbReference>
<evidence type="ECO:0000313" key="3">
    <source>
        <dbReference type="EMBL" id="OEU21067.1"/>
    </source>
</evidence>
<proteinExistence type="predicted"/>
<feature type="repeat" description="RCC1" evidence="2">
    <location>
        <begin position="19"/>
        <end position="74"/>
    </location>
</feature>
<protein>
    <submittedName>
        <fullName evidence="3">RCC1/BLIP-II protein</fullName>
    </submittedName>
</protein>
<feature type="repeat" description="RCC1" evidence="2">
    <location>
        <begin position="75"/>
        <end position="133"/>
    </location>
</feature>
<dbReference type="KEGG" id="fcy:FRACYDRAFT_151574"/>
<feature type="non-terminal residue" evidence="3">
    <location>
        <position position="1"/>
    </location>
</feature>
<evidence type="ECO:0000313" key="4">
    <source>
        <dbReference type="Proteomes" id="UP000095751"/>
    </source>
</evidence>
<dbReference type="PROSITE" id="PS50012">
    <property type="entry name" value="RCC1_3"/>
    <property type="match status" value="2"/>
</dbReference>
<dbReference type="EMBL" id="KV784354">
    <property type="protein sequence ID" value="OEU21067.1"/>
    <property type="molecule type" value="Genomic_DNA"/>
</dbReference>
<dbReference type="InParanoid" id="A0A1E7FSI1"/>
<sequence length="164" mass="17448">SAMAVAAATYHTLVVTKKGQLFSFGVEKCGRLGLGDQLGTQQCPLPKRVLGALQRRKVVSVAAAENHSLCVTSLGEVFSWGSNRFGQLGDVSENASAIQCGSRSLPRRVEDLKQHPCVAVAAGEKHSVALSRKGEVYVWGDNASGQMGVSRRSGIQKVQRVEAL</sequence>
<evidence type="ECO:0000256" key="2">
    <source>
        <dbReference type="PROSITE-ProRule" id="PRU00235"/>
    </source>
</evidence>
<dbReference type="InterPro" id="IPR009091">
    <property type="entry name" value="RCC1/BLIP-II"/>
</dbReference>
<keyword evidence="4" id="KW-1185">Reference proteome</keyword>
<dbReference type="Gene3D" id="2.130.10.30">
    <property type="entry name" value="Regulator of chromosome condensation 1/beta-lactamase-inhibitor protein II"/>
    <property type="match status" value="1"/>
</dbReference>
<name>A0A1E7FSI1_9STRA</name>
<organism evidence="3 4">
    <name type="scientific">Fragilariopsis cylindrus CCMP1102</name>
    <dbReference type="NCBI Taxonomy" id="635003"/>
    <lineage>
        <taxon>Eukaryota</taxon>
        <taxon>Sar</taxon>
        <taxon>Stramenopiles</taxon>
        <taxon>Ochrophyta</taxon>
        <taxon>Bacillariophyta</taxon>
        <taxon>Bacillariophyceae</taxon>
        <taxon>Bacillariophycidae</taxon>
        <taxon>Bacillariales</taxon>
        <taxon>Bacillariaceae</taxon>
        <taxon>Fragilariopsis</taxon>
    </lineage>
</organism>
<dbReference type="AlphaFoldDB" id="A0A1E7FSI1"/>
<dbReference type="PROSITE" id="PS00626">
    <property type="entry name" value="RCC1_2"/>
    <property type="match status" value="1"/>
</dbReference>
<dbReference type="InterPro" id="IPR000408">
    <property type="entry name" value="Reg_chr_condens"/>
</dbReference>
<dbReference type="SUPFAM" id="SSF50985">
    <property type="entry name" value="RCC1/BLIP-II"/>
    <property type="match status" value="1"/>
</dbReference>
<accession>A0A1E7FSI1</accession>
<reference evidence="3 4" key="1">
    <citation type="submission" date="2016-09" db="EMBL/GenBank/DDBJ databases">
        <title>Extensive genetic diversity and differential bi-allelic expression allows diatom success in the polar Southern Ocean.</title>
        <authorList>
            <consortium name="DOE Joint Genome Institute"/>
            <person name="Mock T."/>
            <person name="Otillar R.P."/>
            <person name="Strauss J."/>
            <person name="Dupont C."/>
            <person name="Frickenhaus S."/>
            <person name="Maumus F."/>
            <person name="Mcmullan M."/>
            <person name="Sanges R."/>
            <person name="Schmutz J."/>
            <person name="Toseland A."/>
            <person name="Valas R."/>
            <person name="Veluchamy A."/>
            <person name="Ward B.J."/>
            <person name="Allen A."/>
            <person name="Barry K."/>
            <person name="Falciatore A."/>
            <person name="Ferrante M."/>
            <person name="Fortunato A.E."/>
            <person name="Gloeckner G."/>
            <person name="Gruber A."/>
            <person name="Hipkin R."/>
            <person name="Janech M."/>
            <person name="Kroth P."/>
            <person name="Leese F."/>
            <person name="Lindquist E."/>
            <person name="Lyon B.R."/>
            <person name="Martin J."/>
            <person name="Mayer C."/>
            <person name="Parker M."/>
            <person name="Quesneville H."/>
            <person name="Raymond J."/>
            <person name="Uhlig C."/>
            <person name="Valentin K.U."/>
            <person name="Worden A.Z."/>
            <person name="Armbrust E.V."/>
            <person name="Bowler C."/>
            <person name="Green B."/>
            <person name="Moulton V."/>
            <person name="Van Oosterhout C."/>
            <person name="Grigoriev I."/>
        </authorList>
    </citation>
    <scope>NUCLEOTIDE SEQUENCE [LARGE SCALE GENOMIC DNA]</scope>
    <source>
        <strain evidence="3 4">CCMP1102</strain>
    </source>
</reference>
<dbReference type="Proteomes" id="UP000095751">
    <property type="component" value="Unassembled WGS sequence"/>
</dbReference>
<dbReference type="OrthoDB" id="21416at2759"/>
<feature type="non-terminal residue" evidence="3">
    <location>
        <position position="164"/>
    </location>
</feature>
<dbReference type="InterPro" id="IPR051625">
    <property type="entry name" value="Signaling_Regulatory_Domain"/>
</dbReference>
<dbReference type="PANTHER" id="PTHR22872">
    <property type="entry name" value="BTK-BINDING PROTEIN-RELATED"/>
    <property type="match status" value="1"/>
</dbReference>
<evidence type="ECO:0000256" key="1">
    <source>
        <dbReference type="ARBA" id="ARBA00022737"/>
    </source>
</evidence>
<dbReference type="Pfam" id="PF00415">
    <property type="entry name" value="RCC1"/>
    <property type="match status" value="2"/>
</dbReference>
<dbReference type="PANTHER" id="PTHR22872:SF2">
    <property type="entry name" value="INHIBITOR OF BRUTON TYROSINE KINASE"/>
    <property type="match status" value="1"/>
</dbReference>
<keyword evidence="1" id="KW-0677">Repeat</keyword>
<gene>
    <name evidence="3" type="ORF">FRACYDRAFT_151574</name>
</gene>